<evidence type="ECO:0000313" key="7">
    <source>
        <dbReference type="Proteomes" id="UP000030746"/>
    </source>
</evidence>
<reference evidence="6 7" key="1">
    <citation type="journal article" date="2013" name="Nature">
        <title>Insights into bilaterian evolution from three spiralian genomes.</title>
        <authorList>
            <person name="Simakov O."/>
            <person name="Marletaz F."/>
            <person name="Cho S.J."/>
            <person name="Edsinger-Gonzales E."/>
            <person name="Havlak P."/>
            <person name="Hellsten U."/>
            <person name="Kuo D.H."/>
            <person name="Larsson T."/>
            <person name="Lv J."/>
            <person name="Arendt D."/>
            <person name="Savage R."/>
            <person name="Osoegawa K."/>
            <person name="de Jong P."/>
            <person name="Grimwood J."/>
            <person name="Chapman J.A."/>
            <person name="Shapiro H."/>
            <person name="Aerts A."/>
            <person name="Otillar R.P."/>
            <person name="Terry A.Y."/>
            <person name="Boore J.L."/>
            <person name="Grigoriev I.V."/>
            <person name="Lindberg D.R."/>
            <person name="Seaver E.C."/>
            <person name="Weisblat D.A."/>
            <person name="Putnam N.H."/>
            <person name="Rokhsar D.S."/>
        </authorList>
    </citation>
    <scope>NUCLEOTIDE SEQUENCE [LARGE SCALE GENOMIC DNA]</scope>
</reference>
<feature type="domain" description="RING-type" evidence="5">
    <location>
        <begin position="396"/>
        <end position="435"/>
    </location>
</feature>
<feature type="compositionally biased region" description="Acidic residues" evidence="4">
    <location>
        <begin position="156"/>
        <end position="173"/>
    </location>
</feature>
<dbReference type="SUPFAM" id="SSF57850">
    <property type="entry name" value="RING/U-box"/>
    <property type="match status" value="1"/>
</dbReference>
<accession>V4AQE3</accession>
<dbReference type="GeneID" id="20248711"/>
<dbReference type="PROSITE" id="PS50089">
    <property type="entry name" value="ZF_RING_2"/>
    <property type="match status" value="1"/>
</dbReference>
<dbReference type="CDD" id="cd16647">
    <property type="entry name" value="mRING-HC-C3HC5_NEU1"/>
    <property type="match status" value="1"/>
</dbReference>
<dbReference type="Pfam" id="PF13920">
    <property type="entry name" value="zf-C3HC4_3"/>
    <property type="match status" value="1"/>
</dbReference>
<feature type="compositionally biased region" description="Low complexity" evidence="4">
    <location>
        <begin position="201"/>
        <end position="217"/>
    </location>
</feature>
<keyword evidence="1 3" id="KW-0863">Zinc-finger</keyword>
<gene>
    <name evidence="6" type="ORF">LOTGIDRAFT_231775</name>
</gene>
<keyword evidence="7" id="KW-1185">Reference proteome</keyword>
<name>V4AQE3_LOTGI</name>
<feature type="region of interest" description="Disordered" evidence="4">
    <location>
        <begin position="1"/>
        <end position="23"/>
    </location>
</feature>
<dbReference type="HOGENOM" id="CLU_607336_0_0_1"/>
<evidence type="ECO:0000256" key="1">
    <source>
        <dbReference type="ARBA" id="ARBA00022771"/>
    </source>
</evidence>
<dbReference type="Gene3D" id="3.30.40.10">
    <property type="entry name" value="Zinc/RING finger domain, C3HC4 (zinc finger)"/>
    <property type="match status" value="1"/>
</dbReference>
<dbReference type="InterPro" id="IPR001841">
    <property type="entry name" value="Znf_RING"/>
</dbReference>
<feature type="region of interest" description="Disordered" evidence="4">
    <location>
        <begin position="125"/>
        <end position="220"/>
    </location>
</feature>
<evidence type="ECO:0000256" key="3">
    <source>
        <dbReference type="PROSITE-ProRule" id="PRU00175"/>
    </source>
</evidence>
<keyword evidence="2" id="KW-0862">Zinc</keyword>
<dbReference type="Proteomes" id="UP000030746">
    <property type="component" value="Unassembled WGS sequence"/>
</dbReference>
<dbReference type="CTD" id="20248711"/>
<evidence type="ECO:0000313" key="6">
    <source>
        <dbReference type="EMBL" id="ESO97035.1"/>
    </source>
</evidence>
<feature type="compositionally biased region" description="Polar residues" evidence="4">
    <location>
        <begin position="7"/>
        <end position="17"/>
    </location>
</feature>
<organism evidence="6 7">
    <name type="scientific">Lottia gigantea</name>
    <name type="common">Giant owl limpet</name>
    <dbReference type="NCBI Taxonomy" id="225164"/>
    <lineage>
        <taxon>Eukaryota</taxon>
        <taxon>Metazoa</taxon>
        <taxon>Spiralia</taxon>
        <taxon>Lophotrochozoa</taxon>
        <taxon>Mollusca</taxon>
        <taxon>Gastropoda</taxon>
        <taxon>Patellogastropoda</taxon>
        <taxon>Lottioidea</taxon>
        <taxon>Lottiidae</taxon>
        <taxon>Lottia</taxon>
    </lineage>
</organism>
<dbReference type="OMA" id="GPWQQGQ"/>
<dbReference type="OrthoDB" id="6078042at2759"/>
<dbReference type="AlphaFoldDB" id="V4AQE3"/>
<dbReference type="KEGG" id="lgi:LOTGIDRAFT_231775"/>
<feature type="compositionally biased region" description="Polar residues" evidence="4">
    <location>
        <begin position="188"/>
        <end position="199"/>
    </location>
</feature>
<dbReference type="EMBL" id="KB201362">
    <property type="protein sequence ID" value="ESO97035.1"/>
    <property type="molecule type" value="Genomic_DNA"/>
</dbReference>
<dbReference type="PANTHER" id="PTHR46519">
    <property type="entry name" value="RING/U-BOX SUPERFAMILY PROTEIN"/>
    <property type="match status" value="1"/>
</dbReference>
<dbReference type="GO" id="GO:0008270">
    <property type="term" value="F:zinc ion binding"/>
    <property type="evidence" value="ECO:0007669"/>
    <property type="project" value="UniProtKB-KW"/>
</dbReference>
<proteinExistence type="predicted"/>
<evidence type="ECO:0000259" key="5">
    <source>
        <dbReference type="PROSITE" id="PS50089"/>
    </source>
</evidence>
<protein>
    <recommendedName>
        <fullName evidence="5">RING-type domain-containing protein</fullName>
    </recommendedName>
</protein>
<sequence>MAEANIPETNPDTNSENTMEEEDNAMQKFLEKSRSELMYELRRIQHGDRPVTGQGRKEQVDQFFAKRIQASASAENVPSNVDNVEEHRPEAVVVEVQGLYEQHRVSQMLQSQQFRRQLENIIRGNITTAPRQQPVPQPRRRAQPRDSAPPISEREDNSDDDSDAEYLSADEESPSASPRTEARPQPPTTAVQQSTNRDNTSPRSSSPAVARASATRADVQSAMNSPIYDIRSISQTHQNDLIDDIRELVHQGIVSSTLEGAFRTTLEVTMQNRVPENGAEVAEIIRSLEPTGIRRNDFRILGIGNPADDVSDDISVTSFTAQAVPYDHSNLKLSRELSKLRSEMEEMKNMLKLSFELQTDIQRAIRQEVAAAINNAQGASAIPVSTPSRPVMDDKCVICVDNFSDVVLYQCGHICLCFKCGKDLQRRGLNCPVCRAPIKDLIKAYRCNKVS</sequence>
<dbReference type="PANTHER" id="PTHR46519:SF2">
    <property type="entry name" value="RING_U-BOX SUPERFAMILY PROTEIN"/>
    <property type="match status" value="1"/>
</dbReference>
<evidence type="ECO:0000256" key="4">
    <source>
        <dbReference type="SAM" id="MobiDB-lite"/>
    </source>
</evidence>
<keyword evidence="1 3" id="KW-0479">Metal-binding</keyword>
<dbReference type="InterPro" id="IPR013083">
    <property type="entry name" value="Znf_RING/FYVE/PHD"/>
</dbReference>
<dbReference type="RefSeq" id="XP_009052517.1">
    <property type="nucleotide sequence ID" value="XM_009054269.1"/>
</dbReference>
<evidence type="ECO:0000256" key="2">
    <source>
        <dbReference type="ARBA" id="ARBA00022833"/>
    </source>
</evidence>